<keyword evidence="5" id="KW-1185">Reference proteome</keyword>
<dbReference type="GO" id="GO:0003887">
    <property type="term" value="F:DNA-directed DNA polymerase activity"/>
    <property type="evidence" value="ECO:0007669"/>
    <property type="project" value="InterPro"/>
</dbReference>
<dbReference type="Proteomes" id="UP000251993">
    <property type="component" value="Plasmid unnamed3"/>
</dbReference>
<dbReference type="Gene3D" id="1.10.10.10">
    <property type="entry name" value="Winged helix-like DNA-binding domain superfamily/Winged helix DNA-binding domain"/>
    <property type="match status" value="2"/>
</dbReference>
<dbReference type="SUPFAM" id="SSF46785">
    <property type="entry name" value="Winged helix' DNA-binding domain"/>
    <property type="match status" value="2"/>
</dbReference>
<evidence type="ECO:0000313" key="5">
    <source>
        <dbReference type="Proteomes" id="UP000251993"/>
    </source>
</evidence>
<keyword evidence="4" id="KW-0614">Plasmid</keyword>
<gene>
    <name evidence="4" type="ORF">DR864_29055</name>
</gene>
<dbReference type="AlphaFoldDB" id="A0A344TTE7"/>
<dbReference type="OrthoDB" id="9765378at2"/>
<evidence type="ECO:0000313" key="4">
    <source>
        <dbReference type="EMBL" id="AXE21918.1"/>
    </source>
</evidence>
<organism evidence="4 5">
    <name type="scientific">Runella rosea</name>
    <dbReference type="NCBI Taxonomy" id="2259595"/>
    <lineage>
        <taxon>Bacteria</taxon>
        <taxon>Pseudomonadati</taxon>
        <taxon>Bacteroidota</taxon>
        <taxon>Cytophagia</taxon>
        <taxon>Cytophagales</taxon>
        <taxon>Spirosomataceae</taxon>
        <taxon>Runella</taxon>
    </lineage>
</organism>
<keyword evidence="2" id="KW-0175">Coiled coil</keyword>
<dbReference type="InterPro" id="IPR000525">
    <property type="entry name" value="Initiator_Rep_WH1"/>
</dbReference>
<name>A0A344TTE7_9BACT</name>
<protein>
    <submittedName>
        <fullName evidence="4">Replication initiation protein</fullName>
    </submittedName>
</protein>
<dbReference type="InterPro" id="IPR036390">
    <property type="entry name" value="WH_DNA-bd_sf"/>
</dbReference>
<dbReference type="InterPro" id="IPR036388">
    <property type="entry name" value="WH-like_DNA-bd_sf"/>
</dbReference>
<sequence>MAKKSEQSSKGEKPRLVRLIRKSNDLVEGKYRFDIWEMRVFTKTLTMIHKDDEDFRPYRIYLKEIISDFGLEQNKQSYKFLKEGAEKLARREIRAVASTPDGEMELLTHIAAGVKSFTNNNAGKYIEISFHPEMKPHLLQLQTQFLMYDIKNILRLQSSFSIRIYELLKQYERIGKRKFTIEELKEILDIADKYPLYANFKQRVIIKAQEDLSEFTDIRFTFEEEKKGKAVNAIIFFIERNVDFAEELPSNIIVDSMIQLPVVPKEAQEALEIFSLLKEFKGANIQTVKDWLVQFSPEHVRQRITLVKNQIVLGGKIRNPMGYLQKMMMQSNLFDLVEETKQEKQQVEEQQKQTRDLLKRLATELEQLQVRHYETQNQMVEKILNGDDALRTEIHNLVKNSRFYTPGQTIAENMKKGMVQGIVFAKVKQARQVLFDEMDREFDVLEKSLKSQLRSLGWDG</sequence>
<geneLocation type="plasmid" evidence="4 5">
    <name>unnamed3</name>
</geneLocation>
<feature type="coiled-coil region" evidence="2">
    <location>
        <begin position="330"/>
        <end position="378"/>
    </location>
</feature>
<dbReference type="KEGG" id="run:DR864_29055"/>
<proteinExistence type="inferred from homology"/>
<reference evidence="4 5" key="1">
    <citation type="submission" date="2018-07" db="EMBL/GenBank/DDBJ databases">
        <title>Genome sequencing of Runella.</title>
        <authorList>
            <person name="Baek M.-G."/>
            <person name="Yi H."/>
        </authorList>
    </citation>
    <scope>NUCLEOTIDE SEQUENCE [LARGE SCALE GENOMIC DNA]</scope>
    <source>
        <strain evidence="4 5">HYN0085</strain>
        <plasmid evidence="4 5">unnamed3</plasmid>
    </source>
</reference>
<accession>A0A344TTE7</accession>
<dbReference type="Pfam" id="PF01051">
    <property type="entry name" value="Rep3_N"/>
    <property type="match status" value="1"/>
</dbReference>
<dbReference type="RefSeq" id="WP_114070658.1">
    <property type="nucleotide sequence ID" value="NZ_CP030853.1"/>
</dbReference>
<evidence type="ECO:0000256" key="1">
    <source>
        <dbReference type="ARBA" id="ARBA00038283"/>
    </source>
</evidence>
<dbReference type="EMBL" id="CP030853">
    <property type="protein sequence ID" value="AXE21918.1"/>
    <property type="molecule type" value="Genomic_DNA"/>
</dbReference>
<evidence type="ECO:0000259" key="3">
    <source>
        <dbReference type="Pfam" id="PF01051"/>
    </source>
</evidence>
<comment type="similarity">
    <text evidence="1">Belongs to the initiator RepB protein family.</text>
</comment>
<feature type="domain" description="Initiator Rep protein WH1" evidence="3">
    <location>
        <begin position="20"/>
        <end position="169"/>
    </location>
</feature>
<evidence type="ECO:0000256" key="2">
    <source>
        <dbReference type="SAM" id="Coils"/>
    </source>
</evidence>
<dbReference type="Pfam" id="PF21205">
    <property type="entry name" value="Rep3_C"/>
    <property type="match status" value="1"/>
</dbReference>
<dbReference type="GO" id="GO:0006270">
    <property type="term" value="P:DNA replication initiation"/>
    <property type="evidence" value="ECO:0007669"/>
    <property type="project" value="InterPro"/>
</dbReference>